<dbReference type="InterPro" id="IPR010071">
    <property type="entry name" value="AA_adenyl_dom"/>
</dbReference>
<comment type="cofactor">
    <cofactor evidence="1">
        <name>pantetheine 4'-phosphate</name>
        <dbReference type="ChEBI" id="CHEBI:47942"/>
    </cofactor>
</comment>
<dbReference type="SUPFAM" id="SSF56801">
    <property type="entry name" value="Acetyl-CoA synthetase-like"/>
    <property type="match status" value="1"/>
</dbReference>
<dbReference type="GO" id="GO:0043041">
    <property type="term" value="P:amino acid activation for nonribosomal peptide biosynthetic process"/>
    <property type="evidence" value="ECO:0007669"/>
    <property type="project" value="TreeGrafter"/>
</dbReference>
<evidence type="ECO:0000259" key="7">
    <source>
        <dbReference type="PROSITE" id="PS50075"/>
    </source>
</evidence>
<dbReference type="PANTHER" id="PTHR45527">
    <property type="entry name" value="NONRIBOSOMAL PEPTIDE SYNTHETASE"/>
    <property type="match status" value="1"/>
</dbReference>
<keyword evidence="4" id="KW-0597">Phosphoprotein</keyword>
<dbReference type="RefSeq" id="WP_307250491.1">
    <property type="nucleotide sequence ID" value="NZ_JAUSUV010000002.1"/>
</dbReference>
<dbReference type="EMBL" id="JAUSUV010000002">
    <property type="protein sequence ID" value="MDQ0416223.1"/>
    <property type="molecule type" value="Genomic_DNA"/>
</dbReference>
<dbReference type="InterPro" id="IPR006162">
    <property type="entry name" value="Ppantetheine_attach_site"/>
</dbReference>
<evidence type="ECO:0000256" key="2">
    <source>
        <dbReference type="ARBA" id="ARBA00006432"/>
    </source>
</evidence>
<evidence type="ECO:0000256" key="1">
    <source>
        <dbReference type="ARBA" id="ARBA00001957"/>
    </source>
</evidence>
<proteinExistence type="inferred from homology"/>
<keyword evidence="3" id="KW-0596">Phosphopantetheine</keyword>
<evidence type="ECO:0000256" key="4">
    <source>
        <dbReference type="ARBA" id="ARBA00022553"/>
    </source>
</evidence>
<comment type="caution">
    <text evidence="8">The sequence shown here is derived from an EMBL/GenBank/DDBJ whole genome shotgun (WGS) entry which is preliminary data.</text>
</comment>
<dbReference type="InterPro" id="IPR025110">
    <property type="entry name" value="AMP-bd_C"/>
</dbReference>
<dbReference type="CDD" id="cd19534">
    <property type="entry name" value="E_NRPS"/>
    <property type="match status" value="1"/>
</dbReference>
<dbReference type="SUPFAM" id="SSF47336">
    <property type="entry name" value="ACP-like"/>
    <property type="match status" value="1"/>
</dbReference>
<dbReference type="InterPro" id="IPR045851">
    <property type="entry name" value="AMP-bd_C_sf"/>
</dbReference>
<keyword evidence="9" id="KW-1185">Reference proteome</keyword>
<evidence type="ECO:0000313" key="8">
    <source>
        <dbReference type="EMBL" id="MDQ0416223.1"/>
    </source>
</evidence>
<evidence type="ECO:0000256" key="5">
    <source>
        <dbReference type="ARBA" id="ARBA00022737"/>
    </source>
</evidence>
<evidence type="ECO:0000256" key="3">
    <source>
        <dbReference type="ARBA" id="ARBA00022450"/>
    </source>
</evidence>
<dbReference type="Pfam" id="PF13193">
    <property type="entry name" value="AMP-binding_C"/>
    <property type="match status" value="1"/>
</dbReference>
<dbReference type="Gene3D" id="2.30.38.10">
    <property type="entry name" value="Luciferase, Domain 3"/>
    <property type="match status" value="1"/>
</dbReference>
<dbReference type="SUPFAM" id="SSF52777">
    <property type="entry name" value="CoA-dependent acyltransferases"/>
    <property type="match status" value="4"/>
</dbReference>
<dbReference type="Gene3D" id="3.30.559.10">
    <property type="entry name" value="Chloramphenicol acetyltransferase-like domain"/>
    <property type="match status" value="2"/>
</dbReference>
<dbReference type="InterPro" id="IPR001242">
    <property type="entry name" value="Condensation_dom"/>
</dbReference>
<dbReference type="Gene3D" id="3.30.300.30">
    <property type="match status" value="1"/>
</dbReference>
<dbReference type="GO" id="GO:0017000">
    <property type="term" value="P:antibiotic biosynthetic process"/>
    <property type="evidence" value="ECO:0007669"/>
    <property type="project" value="UniProtKB-KW"/>
</dbReference>
<dbReference type="GO" id="GO:0005737">
    <property type="term" value="C:cytoplasm"/>
    <property type="evidence" value="ECO:0007669"/>
    <property type="project" value="TreeGrafter"/>
</dbReference>
<dbReference type="Pfam" id="PF00550">
    <property type="entry name" value="PP-binding"/>
    <property type="match status" value="1"/>
</dbReference>
<dbReference type="FunFam" id="3.40.50.12780:FF:000012">
    <property type="entry name" value="Non-ribosomal peptide synthetase"/>
    <property type="match status" value="1"/>
</dbReference>
<dbReference type="Gene3D" id="3.40.50.980">
    <property type="match status" value="2"/>
</dbReference>
<evidence type="ECO:0000256" key="6">
    <source>
        <dbReference type="ARBA" id="ARBA00023194"/>
    </source>
</evidence>
<dbReference type="FunFam" id="3.30.300.30:FF:000010">
    <property type="entry name" value="Enterobactin synthetase component F"/>
    <property type="match status" value="1"/>
</dbReference>
<dbReference type="PROSITE" id="PS00012">
    <property type="entry name" value="PHOSPHOPANTETHEINE"/>
    <property type="match status" value="1"/>
</dbReference>
<dbReference type="Gene3D" id="1.10.1200.10">
    <property type="entry name" value="ACP-like"/>
    <property type="match status" value="1"/>
</dbReference>
<dbReference type="Pfam" id="PF00501">
    <property type="entry name" value="AMP-binding"/>
    <property type="match status" value="1"/>
</dbReference>
<reference evidence="8 9" key="1">
    <citation type="submission" date="2023-07" db="EMBL/GenBank/DDBJ databases">
        <title>Genomic Encyclopedia of Type Strains, Phase IV (KMG-IV): sequencing the most valuable type-strain genomes for metagenomic binning, comparative biology and taxonomic classification.</title>
        <authorList>
            <person name="Goeker M."/>
        </authorList>
    </citation>
    <scope>NUCLEOTIDE SEQUENCE [LARGE SCALE GENOMIC DNA]</scope>
    <source>
        <strain evidence="8 9">DSM 46876</strain>
    </source>
</reference>
<comment type="similarity">
    <text evidence="2">Belongs to the ATP-dependent AMP-binding enzyme family.</text>
</comment>
<organism evidence="8 9">
    <name type="scientific">Croceifilum oryzae</name>
    <dbReference type="NCBI Taxonomy" id="1553429"/>
    <lineage>
        <taxon>Bacteria</taxon>
        <taxon>Bacillati</taxon>
        <taxon>Bacillota</taxon>
        <taxon>Bacilli</taxon>
        <taxon>Bacillales</taxon>
        <taxon>Thermoactinomycetaceae</taxon>
        <taxon>Croceifilum</taxon>
    </lineage>
</organism>
<dbReference type="InterPro" id="IPR000873">
    <property type="entry name" value="AMP-dep_synth/lig_dom"/>
</dbReference>
<dbReference type="PROSITE" id="PS50075">
    <property type="entry name" value="CARRIER"/>
    <property type="match status" value="1"/>
</dbReference>
<name>A0AAJ1TCF1_9BACL</name>
<sequence length="1515" mass="174219">MNEIYYPLSHPQKRIWYTEAIYADQGICNLRFLVRISSEMNYLLLNRAINRMISENDSFGIRLKENKHQEPEQYFVKHQERKFDFFDFSAEEDSTRLDQWLDQKRHEKFALFDSDLYDFSIIKASENECIVYGEAHHIMIDGISIEKCLNQISRCYHSFLNNDDFIMNSKCSYLQFLESEQAYLKGNRFEKDKQFWLEEFETIPSVTGLKEYNPYQVSTKASRETFTIPESLSKKIDEFSKEHGFSIFTIFVSALSLSVYQWMSSPDIVLEMSYGNRTNKQEKELMGMMVSTVPLRISMDPNEEVLTFIKRVSRKQQKILRHQKYPFNLLSEHISQKNGGSKRLCGISIDYREMSNGDITWISPNEEPNDFAIHLENLTTSGILRVHLDYRNELFTKEEMDRFFTSMLNLLQNTVESPSRKVREIEILSEKEKEKILVGFNHTQADFPSDKTIHEFFEQQVALDPEAIAVVYQDQQLTYRELNEKANQLAHYLHKKGVKPETLVGICVDRSLEMIIGLLGILKAGGAYVPLDPTYPEQRLQYIVDDAGIQLLVTQESLQEKKGLFRNIESVCLDRDNDEIAQENVTPLLSGVDAHSLAYVIYTSGSTGNPKGVMVEHRQYVNVALGWRKEFALDRIPVRLLQMASFSFDVFAGDVAKALLNGGELILCPEEIRFDPTKLYQLCRENRITILDLTPAMAAPFMEYIYENQFSLPDLELFILGSDSCSVEEYKKLLSRFGNQFRIVNCYGVTEASIDTSYFEASRDLLPDAGHVPIGKPLPNMQMYIVNQQLQLQPIGVDGELCIGGNSVARGYYNRRELTAEKFIDNPFIPGERIYRTGDLARWLPDGTVEFLGRMDHQVKIRGYRIELGEVESGLVQIPTIKEAVVMAREVSGNQSELCAYIVSEESWSKDSLQDQLSSLLPSFMIPTHFVQLDQIPLTPNGKVDRKNLPAPKGISKNMPFEAPETEMEKILAAIWKEILGVEKVGRLDNFFDLGGDSIKAIQVSARLHAVKLKLEMKYLLGAPQLAEAALRMVRTEKQNSQSKVEGIIPLAPIQNWFFSQSFVESSHWNQSMMLYSPDGFDEQKTSQVWTALVEHHDVLRSTFRKEAEGIVGFIQEGLETKTTPLFNMTVFDLTNEQNPKMKMDHEVNDLQAGFNLEEGPLVHLALFRTIEGDHLYMIIHHLVVDGVSWRILLEDFATGYTQLADGKKIELQPKTSSYQMWARGLQKYARSERVKKESLYWEKIQKEESLELPRDRKVPNRMVQDLNHIMVTLQEEDTLHLVKKAHQAHQTELNDLLLTALALTLQSWTGQSKVLIELEGHGREPVVKDLDISRTVGWFTTTYPVLLHVPGSNKLGETIINVKETLRNVPLKGIGFGILKYLAPEVAELPFTKQPEVIFNYLGEFDKQMGEWEMSSFSSENRDIGPRNHELFPLSINGIRVGNQMNFYWSFHPEEFAVETIQEIANQFVQHLKQIVQYCTSVEETEKTPSDYGYTGMSVDRFRQLRQKIQLKLK</sequence>
<dbReference type="PROSITE" id="PS00455">
    <property type="entry name" value="AMP_BINDING"/>
    <property type="match status" value="1"/>
</dbReference>
<accession>A0AAJ1TCF1</accession>
<feature type="domain" description="Carrier" evidence="7">
    <location>
        <begin position="963"/>
        <end position="1037"/>
    </location>
</feature>
<dbReference type="InterPro" id="IPR009081">
    <property type="entry name" value="PP-bd_ACP"/>
</dbReference>
<dbReference type="GO" id="GO:0031177">
    <property type="term" value="F:phosphopantetheine binding"/>
    <property type="evidence" value="ECO:0007669"/>
    <property type="project" value="TreeGrafter"/>
</dbReference>
<dbReference type="InterPro" id="IPR010060">
    <property type="entry name" value="NRPS_synth"/>
</dbReference>
<dbReference type="Proteomes" id="UP001238450">
    <property type="component" value="Unassembled WGS sequence"/>
</dbReference>
<keyword evidence="6" id="KW-0045">Antibiotic biosynthesis</keyword>
<dbReference type="FunFam" id="3.40.50.980:FF:000001">
    <property type="entry name" value="Non-ribosomal peptide synthetase"/>
    <property type="match status" value="1"/>
</dbReference>
<dbReference type="Pfam" id="PF00668">
    <property type="entry name" value="Condensation"/>
    <property type="match status" value="2"/>
</dbReference>
<keyword evidence="5" id="KW-0677">Repeat</keyword>
<dbReference type="PANTHER" id="PTHR45527:SF14">
    <property type="entry name" value="PLIPASTATIN SYNTHASE SUBUNIT B"/>
    <property type="match status" value="1"/>
</dbReference>
<dbReference type="FunFam" id="1.10.1200.10:FF:000005">
    <property type="entry name" value="Nonribosomal peptide synthetase 1"/>
    <property type="match status" value="1"/>
</dbReference>
<dbReference type="GO" id="GO:0044550">
    <property type="term" value="P:secondary metabolite biosynthetic process"/>
    <property type="evidence" value="ECO:0007669"/>
    <property type="project" value="UniProtKB-ARBA"/>
</dbReference>
<evidence type="ECO:0000313" key="9">
    <source>
        <dbReference type="Proteomes" id="UP001238450"/>
    </source>
</evidence>
<dbReference type="NCBIfam" id="TIGR01720">
    <property type="entry name" value="NRPS-para261"/>
    <property type="match status" value="1"/>
</dbReference>
<protein>
    <submittedName>
        <fullName evidence="8">Amino acid adenylation domain-containing protein/non-ribosomal peptide synthase protein (TIGR01720 family)</fullName>
    </submittedName>
</protein>
<dbReference type="GO" id="GO:0008610">
    <property type="term" value="P:lipid biosynthetic process"/>
    <property type="evidence" value="ECO:0007669"/>
    <property type="project" value="UniProtKB-ARBA"/>
</dbReference>
<dbReference type="FunFam" id="2.30.38.10:FF:000001">
    <property type="entry name" value="Non-ribosomal peptide synthetase PvdI"/>
    <property type="match status" value="1"/>
</dbReference>
<dbReference type="InterPro" id="IPR023213">
    <property type="entry name" value="CAT-like_dom_sf"/>
</dbReference>
<dbReference type="NCBIfam" id="TIGR01733">
    <property type="entry name" value="AA-adenyl-dom"/>
    <property type="match status" value="1"/>
</dbReference>
<dbReference type="InterPro" id="IPR036736">
    <property type="entry name" value="ACP-like_sf"/>
</dbReference>
<dbReference type="InterPro" id="IPR020845">
    <property type="entry name" value="AMP-binding_CS"/>
</dbReference>
<gene>
    <name evidence="8" type="ORF">J2Z48_000387</name>
</gene>
<dbReference type="GO" id="GO:0003824">
    <property type="term" value="F:catalytic activity"/>
    <property type="evidence" value="ECO:0007669"/>
    <property type="project" value="InterPro"/>
</dbReference>
<dbReference type="Gene3D" id="3.30.559.30">
    <property type="entry name" value="Nonribosomal peptide synthetase, condensation domain"/>
    <property type="match status" value="2"/>
</dbReference>